<reference evidence="2" key="2">
    <citation type="journal article" date="2018" name="Mol. Plant Microbe Interact.">
        <title>Genome sequence resources for the wheat stripe rust pathogen (Puccinia striiformis f. sp. tritici) and the barley stripe rust pathogen (Puccinia striiformis f. sp. hordei).</title>
        <authorList>
            <person name="Xia C."/>
            <person name="Wang M."/>
            <person name="Yin C."/>
            <person name="Cornejo O.E."/>
            <person name="Hulbert S.H."/>
            <person name="Chen X."/>
        </authorList>
    </citation>
    <scope>NUCLEOTIDE SEQUENCE [LARGE SCALE GENOMIC DNA]</scope>
    <source>
        <strain evidence="2">93-210</strain>
    </source>
</reference>
<reference evidence="1 2" key="3">
    <citation type="journal article" date="2022" name="Microbiol. Spectr.">
        <title>Folding features and dynamics of 3D genome architecture in plant fungal pathogens.</title>
        <authorList>
            <person name="Xia C."/>
        </authorList>
    </citation>
    <scope>NUCLEOTIDE SEQUENCE [LARGE SCALE GENOMIC DNA]</scope>
    <source>
        <strain evidence="1 2">93-210</strain>
    </source>
</reference>
<comment type="caution">
    <text evidence="1">The sequence shown here is derived from an EMBL/GenBank/DDBJ whole genome shotgun (WGS) entry which is preliminary data.</text>
</comment>
<gene>
    <name evidence="1" type="ORF">MJO28_012069</name>
</gene>
<proteinExistence type="predicted"/>
<reference evidence="2" key="1">
    <citation type="journal article" date="2018" name="BMC Genomics">
        <title>Genomic insights into host adaptation between the wheat stripe rust pathogen (Puccinia striiformis f. sp. tritici) and the barley stripe rust pathogen (Puccinia striiformis f. sp. hordei).</title>
        <authorList>
            <person name="Xia C."/>
            <person name="Wang M."/>
            <person name="Yin C."/>
            <person name="Cornejo O.E."/>
            <person name="Hulbert S.H."/>
            <person name="Chen X."/>
        </authorList>
    </citation>
    <scope>NUCLEOTIDE SEQUENCE [LARGE SCALE GENOMIC DNA]</scope>
    <source>
        <strain evidence="2">93-210</strain>
    </source>
</reference>
<keyword evidence="2" id="KW-1185">Reference proteome</keyword>
<organism evidence="1 2">
    <name type="scientific">Puccinia striiformis f. sp. tritici</name>
    <dbReference type="NCBI Taxonomy" id="168172"/>
    <lineage>
        <taxon>Eukaryota</taxon>
        <taxon>Fungi</taxon>
        <taxon>Dikarya</taxon>
        <taxon>Basidiomycota</taxon>
        <taxon>Pucciniomycotina</taxon>
        <taxon>Pucciniomycetes</taxon>
        <taxon>Pucciniales</taxon>
        <taxon>Pucciniaceae</taxon>
        <taxon>Puccinia</taxon>
    </lineage>
</organism>
<dbReference type="Proteomes" id="UP001060170">
    <property type="component" value="Chromosome 12"/>
</dbReference>
<accession>A0ACC0DZ94</accession>
<protein>
    <submittedName>
        <fullName evidence="1">Uncharacterized protein</fullName>
    </submittedName>
</protein>
<name>A0ACC0DZ94_9BASI</name>
<sequence>MLKQLLQENNVSVAGVQEHLRTVCQYAPGVKNYNIFERPSEKGFRGHCLYIHTSLAAHEIQSTCKHIIYVKIFGLFGDKPWHIFSVYMPSGNLRRKDRTEVWSHFKALLLPLQKDGESLITLMGDFNQDQDTVSRILDRGNIRCLHLKLTSDPSSNSTRRVHEEEGQYIDHFINSPAALKCASTAKVDNISTDLSDHWPIFLNHNTISKDTTRTNKVWNRKLIAGHGMELALSDRWSCLSTDDINTEEDLTNAASKWVEILNATGEELGLLSVPKEQQTQHFDRATKAAITRSRKTRKALRKAVLKQDCPAMNRLQKILAVRSGAAKLAIKKHAKRVKLQRSEKINSLLCEGEGADFHKVIQQAQGKSESNQDNAPCFNMDKVLVTSPGDILRARAAYSEQLAADPTGISQDPSRWTHIKPSTGPFEPLHISRVPTKNIDDDDPPEGAEDRTPPPPPSGLDADAFLMAIRQMKRNAAPGKSGVLAVHLKKFLEVECQLQITKDWENAPQNAFGDKSYPKQLDYSHVALDRWSLPSDLMTPPLIHLLNIMRGCIKLKTQPALWNEEVLITLPKPGQDPRLLENTRGITLSCTEGKFLLTILARDVSSKLESEGFFTDAQAGFRCGQEAMAHVITLNEISKRRRNSGMDTYVIYIDFKKAFDRVPHEGLWAKLLQIGIHPDLVQIIRKGYDNSTIQCRLGEDLSQTFTQKIGTRQGCPLSPLLFIIFVNDILEKVTKGITVPGLTKPAKGLLFADNTLIFADSPSEAQAICDKLNAYCADWHFALGHKKCGVVRYGCEPTADVESEDITYILKEGTIQTVPTYKYLGCLIPNTVLPKDPYPVETEHAKLLAKKAENTMHMSLPILYDKDLHPLTKARVIQSYIMAVGSYGAEWIAMCQKRTRTIQVVLDKASKICFGLKEANKPVNTLLLSLELGVTPLSIHCTLQRIRLWNKGPKLGTLLKDLIKFPHPGKEGTWASNTLTNIKKLTNQESTLKEDDEEGDPLATHHTLTWIASMRKNRLDLHPKHPSPIGTNERVSPEQKEQLAQLETFHVTLLEKEVRQEAKKSQSVARYDRYELEASTIYASSA</sequence>
<evidence type="ECO:0000313" key="2">
    <source>
        <dbReference type="Proteomes" id="UP001060170"/>
    </source>
</evidence>
<dbReference type="EMBL" id="CM045876">
    <property type="protein sequence ID" value="KAI7942042.1"/>
    <property type="molecule type" value="Genomic_DNA"/>
</dbReference>
<evidence type="ECO:0000313" key="1">
    <source>
        <dbReference type="EMBL" id="KAI7942042.1"/>
    </source>
</evidence>